<gene>
    <name evidence="2" type="ORF">GAR05_02900</name>
</gene>
<keyword evidence="3" id="KW-1185">Reference proteome</keyword>
<accession>A0ABX9CIP2</accession>
<evidence type="ECO:0000313" key="2">
    <source>
        <dbReference type="EMBL" id="RAN98764.1"/>
    </source>
</evidence>
<organism evidence="2 3">
    <name type="scientific">Micromonospora saelicesensis</name>
    <dbReference type="NCBI Taxonomy" id="285676"/>
    <lineage>
        <taxon>Bacteria</taxon>
        <taxon>Bacillati</taxon>
        <taxon>Actinomycetota</taxon>
        <taxon>Actinomycetes</taxon>
        <taxon>Micromonosporales</taxon>
        <taxon>Micromonosporaceae</taxon>
        <taxon>Micromonospora</taxon>
    </lineage>
</organism>
<dbReference type="Proteomes" id="UP000249334">
    <property type="component" value="Unassembled WGS sequence"/>
</dbReference>
<evidence type="ECO:0000256" key="1">
    <source>
        <dbReference type="SAM" id="MobiDB-lite"/>
    </source>
</evidence>
<sequence length="93" mass="9495">MASPNGSASGVTRGLPVVSAPTMSPPVTSNSKASAYVRRTTLEPSGARDAPVMAIRPNVLRVFSVWVFGSVMSPALRIGTGSVSPLLRAADGV</sequence>
<feature type="compositionally biased region" description="Polar residues" evidence="1">
    <location>
        <begin position="1"/>
        <end position="10"/>
    </location>
</feature>
<evidence type="ECO:0000313" key="3">
    <source>
        <dbReference type="Proteomes" id="UP000249334"/>
    </source>
</evidence>
<comment type="caution">
    <text evidence="2">The sequence shown here is derived from an EMBL/GenBank/DDBJ whole genome shotgun (WGS) entry which is preliminary data.</text>
</comment>
<proteinExistence type="predicted"/>
<name>A0ABX9CIP2_9ACTN</name>
<feature type="compositionally biased region" description="Polar residues" evidence="1">
    <location>
        <begin position="21"/>
        <end position="33"/>
    </location>
</feature>
<protein>
    <submittedName>
        <fullName evidence="2">Uncharacterized protein</fullName>
    </submittedName>
</protein>
<dbReference type="EMBL" id="PXXW01000022">
    <property type="protein sequence ID" value="RAN98764.1"/>
    <property type="molecule type" value="Genomic_DNA"/>
</dbReference>
<reference evidence="2 3" key="1">
    <citation type="submission" date="2018-03" db="EMBL/GenBank/DDBJ databases">
        <title>Genomic framework for the identification of Micromonospora saelicesensis and Micromonospora noduli.</title>
        <authorList>
            <person name="Riesco R."/>
            <person name="Trujillo M.E."/>
        </authorList>
    </citation>
    <scope>NUCLEOTIDE SEQUENCE [LARGE SCALE GENOMIC DNA]</scope>
    <source>
        <strain evidence="2 3">GAR05</strain>
    </source>
</reference>
<feature type="region of interest" description="Disordered" evidence="1">
    <location>
        <begin position="1"/>
        <end position="42"/>
    </location>
</feature>